<dbReference type="PROSITE" id="PS51257">
    <property type="entry name" value="PROKAR_LIPOPROTEIN"/>
    <property type="match status" value="1"/>
</dbReference>
<accession>A0A084QD54</accession>
<keyword evidence="1" id="KW-1133">Transmembrane helix</keyword>
<feature type="transmembrane region" description="Helical" evidence="1">
    <location>
        <begin position="13"/>
        <end position="34"/>
    </location>
</feature>
<evidence type="ECO:0000313" key="3">
    <source>
        <dbReference type="Proteomes" id="UP000028524"/>
    </source>
</evidence>
<evidence type="ECO:0000256" key="1">
    <source>
        <dbReference type="SAM" id="Phobius"/>
    </source>
</evidence>
<protein>
    <submittedName>
        <fullName evidence="2">Uncharacterized protein</fullName>
    </submittedName>
</protein>
<gene>
    <name evidence="2" type="ORF">S40285_06563</name>
</gene>
<dbReference type="AlphaFoldDB" id="A0A084QD54"/>
<keyword evidence="1" id="KW-0812">Transmembrane</keyword>
<dbReference type="OMA" id="QVIASCF"/>
<evidence type="ECO:0000313" key="2">
    <source>
        <dbReference type="EMBL" id="KFA61889.1"/>
    </source>
</evidence>
<keyword evidence="1" id="KW-0472">Membrane</keyword>
<dbReference type="HOGENOM" id="CLU_103854_1_0_1"/>
<dbReference type="EMBL" id="KL660825">
    <property type="protein sequence ID" value="KFA61889.1"/>
    <property type="molecule type" value="Genomic_DNA"/>
</dbReference>
<dbReference type="Proteomes" id="UP000028524">
    <property type="component" value="Unassembled WGS sequence"/>
</dbReference>
<sequence length="176" mass="20240">MRKLLLTSSQVSILLYSTIVISCTLALFLSGYVIQQRTLRDLRAAVRPRQSRPSPKVYLPDHFKTPAIEIEQAPAVVSDVDSENQVHEQEQPPVIEVAQTQPELPLDHGNVSREKLAMLESIKVQAEKQSWGVENPDPDAKNRLPVTRAERRRLIKQEIQRLSQSDERVLYQRRLW</sequence>
<name>A0A084QD54_STAC4</name>
<reference evidence="2 3" key="1">
    <citation type="journal article" date="2014" name="BMC Genomics">
        <title>Comparative genome sequencing reveals chemotype-specific gene clusters in the toxigenic black mold Stachybotrys.</title>
        <authorList>
            <person name="Semeiks J."/>
            <person name="Borek D."/>
            <person name="Otwinowski Z."/>
            <person name="Grishin N.V."/>
        </authorList>
    </citation>
    <scope>NUCLEOTIDE SEQUENCE [LARGE SCALE GENOMIC DNA]</scope>
    <source>
        <strain evidence="2 3">IBT 40285</strain>
    </source>
</reference>
<proteinExistence type="predicted"/>
<dbReference type="InParanoid" id="A0A084QD54"/>
<organism evidence="2 3">
    <name type="scientific">Stachybotrys chlorohalonatus (strain IBT 40285)</name>
    <dbReference type="NCBI Taxonomy" id="1283841"/>
    <lineage>
        <taxon>Eukaryota</taxon>
        <taxon>Fungi</taxon>
        <taxon>Dikarya</taxon>
        <taxon>Ascomycota</taxon>
        <taxon>Pezizomycotina</taxon>
        <taxon>Sordariomycetes</taxon>
        <taxon>Hypocreomycetidae</taxon>
        <taxon>Hypocreales</taxon>
        <taxon>Stachybotryaceae</taxon>
        <taxon>Stachybotrys</taxon>
    </lineage>
</organism>
<keyword evidence="3" id="KW-1185">Reference proteome</keyword>
<dbReference type="OrthoDB" id="5367275at2759"/>